<evidence type="ECO:0000313" key="1">
    <source>
        <dbReference type="EMBL" id="MBC5836238.1"/>
    </source>
</evidence>
<evidence type="ECO:0000313" key="2">
    <source>
        <dbReference type="Proteomes" id="UP000605990"/>
    </source>
</evidence>
<name>A0ABR7J2T0_9FLAO</name>
<organism evidence="1 2">
    <name type="scientific">Flavobacterium bernardetii</name>
    <dbReference type="NCBI Taxonomy" id="2813823"/>
    <lineage>
        <taxon>Bacteria</taxon>
        <taxon>Pseudomonadati</taxon>
        <taxon>Bacteroidota</taxon>
        <taxon>Flavobacteriia</taxon>
        <taxon>Flavobacteriales</taxon>
        <taxon>Flavobacteriaceae</taxon>
        <taxon>Flavobacterium</taxon>
    </lineage>
</organism>
<gene>
    <name evidence="1" type="ORF">H8R27_15210</name>
</gene>
<dbReference type="EMBL" id="JACRUN010000016">
    <property type="protein sequence ID" value="MBC5836238.1"/>
    <property type="molecule type" value="Genomic_DNA"/>
</dbReference>
<dbReference type="RefSeq" id="WP_166131724.1">
    <property type="nucleotide sequence ID" value="NZ_JAANOQ010000015.1"/>
</dbReference>
<reference evidence="1 2" key="1">
    <citation type="submission" date="2020-08" db="EMBL/GenBank/DDBJ databases">
        <title>Description of novel Flavobacterium F-408 isolate.</title>
        <authorList>
            <person name="Saticioglu I.B."/>
            <person name="Duman M."/>
            <person name="Altun S."/>
        </authorList>
    </citation>
    <scope>NUCLEOTIDE SEQUENCE [LARGE SCALE GENOMIC DNA]</scope>
    <source>
        <strain evidence="1 2">F-408</strain>
    </source>
</reference>
<proteinExistence type="predicted"/>
<protein>
    <submittedName>
        <fullName evidence="1">Uncharacterized protein</fullName>
    </submittedName>
</protein>
<dbReference type="Proteomes" id="UP000605990">
    <property type="component" value="Unassembled WGS sequence"/>
</dbReference>
<comment type="caution">
    <text evidence="1">The sequence shown here is derived from an EMBL/GenBank/DDBJ whole genome shotgun (WGS) entry which is preliminary data.</text>
</comment>
<sequence length="139" mass="16384">MNINEIITDENLTVSIEEFFQYFTYGGLLEGQPSNHVNKMILTHIENRARKILELENIIILNPEPKNSESFGWDSDCELPRITCIALIKSIEVFKDLKKDFSCLGIIWFQKDFMFPIEDDILEKIKKIPFRKLCSEFEY</sequence>
<accession>A0ABR7J2T0</accession>
<keyword evidence="2" id="KW-1185">Reference proteome</keyword>